<feature type="domain" description="BTB" evidence="2">
    <location>
        <begin position="73"/>
        <end position="143"/>
    </location>
</feature>
<sequence length="483" mass="55994">MGKVFSAAAYYCPDVVTRSISNRFIQRGSKRKKESISEDEAELIKSLHSPKRKKLICTAHYIYKALFVEGKDSDVTVNMLNKDWKLHKVYLRQSHYFNSMFSGSWNETNKSYIPIEVADPNIATESLNVVFGSFYLDEISIEPCVVVGVLAAATLFQMEGLIEQCCEIMAENVCPLTAVQFYNAACRYGLQNVKALILEWFAINLLEYYYKNVSRLHEIDTELMTDIVSHPKLCVIQTEMFLYLLLRKWVFIQCNPNWDEMEDSPKDCEQFFRSSEDNTPFLLTERGMEYMNVFRHIRLGHLLLHIRDVSIITLDKIIPETWLLSVYASQWVAMLRISSGIDKGPVDINEQHFKNESMRFGRVIESNENHSWRWNGFTYGVDLVWSVIDHSLIVKRQRNTTEYTTHISTRNIITRLEVITLNEKRQVKKRATTGVRSLSLSRNQEVKLLDLDKDFEYPLYITVNLLLTSPVPDLAAGSRELNT</sequence>
<proteinExistence type="predicted"/>
<dbReference type="InterPro" id="IPR043380">
    <property type="entry name" value="Gcl-like"/>
</dbReference>
<name>A0ABD0YTR2_9HEMI</name>
<accession>A0ABD0YTR2</accession>
<dbReference type="InterPro" id="IPR000210">
    <property type="entry name" value="BTB/POZ_dom"/>
</dbReference>
<comment type="caution">
    <text evidence="3">The sequence shown here is derived from an EMBL/GenBank/DDBJ whole genome shotgun (WGS) entry which is preliminary data.</text>
</comment>
<dbReference type="Pfam" id="PF00651">
    <property type="entry name" value="BTB"/>
    <property type="match status" value="1"/>
</dbReference>
<organism evidence="3 4">
    <name type="scientific">Ranatra chinensis</name>
    <dbReference type="NCBI Taxonomy" id="642074"/>
    <lineage>
        <taxon>Eukaryota</taxon>
        <taxon>Metazoa</taxon>
        <taxon>Ecdysozoa</taxon>
        <taxon>Arthropoda</taxon>
        <taxon>Hexapoda</taxon>
        <taxon>Insecta</taxon>
        <taxon>Pterygota</taxon>
        <taxon>Neoptera</taxon>
        <taxon>Paraneoptera</taxon>
        <taxon>Hemiptera</taxon>
        <taxon>Heteroptera</taxon>
        <taxon>Panheteroptera</taxon>
        <taxon>Nepomorpha</taxon>
        <taxon>Nepidae</taxon>
        <taxon>Ranatrinae</taxon>
        <taxon>Ranatra</taxon>
    </lineage>
</organism>
<dbReference type="InterPro" id="IPR011333">
    <property type="entry name" value="SKP1/BTB/POZ_sf"/>
</dbReference>
<dbReference type="PROSITE" id="PS50097">
    <property type="entry name" value="BTB"/>
    <property type="match status" value="1"/>
</dbReference>
<evidence type="ECO:0000313" key="3">
    <source>
        <dbReference type="EMBL" id="KAL1139368.1"/>
    </source>
</evidence>
<protein>
    <recommendedName>
        <fullName evidence="2">BTB domain-containing protein</fullName>
    </recommendedName>
</protein>
<evidence type="ECO:0000256" key="1">
    <source>
        <dbReference type="ARBA" id="ARBA00022473"/>
    </source>
</evidence>
<dbReference type="PANTHER" id="PTHR23231">
    <property type="entry name" value="GERM CELL-LESS PROTEIN"/>
    <property type="match status" value="1"/>
</dbReference>
<dbReference type="AlphaFoldDB" id="A0ABD0YTR2"/>
<gene>
    <name evidence="3" type="ORF">AAG570_006352</name>
</gene>
<dbReference type="Gene3D" id="3.30.710.10">
    <property type="entry name" value="Potassium Channel Kv1.1, Chain A"/>
    <property type="match status" value="1"/>
</dbReference>
<reference evidence="3 4" key="1">
    <citation type="submission" date="2024-07" db="EMBL/GenBank/DDBJ databases">
        <title>Chromosome-level genome assembly of the water stick insect Ranatra chinensis (Heteroptera: Nepidae).</title>
        <authorList>
            <person name="Liu X."/>
        </authorList>
    </citation>
    <scope>NUCLEOTIDE SEQUENCE [LARGE SCALE GENOMIC DNA]</scope>
    <source>
        <strain evidence="3">Cailab_2021Rc</strain>
        <tissue evidence="3">Muscle</tissue>
    </source>
</reference>
<dbReference type="SMART" id="SM00225">
    <property type="entry name" value="BTB"/>
    <property type="match status" value="1"/>
</dbReference>
<dbReference type="Proteomes" id="UP001558652">
    <property type="component" value="Unassembled WGS sequence"/>
</dbReference>
<evidence type="ECO:0000313" key="4">
    <source>
        <dbReference type="Proteomes" id="UP001558652"/>
    </source>
</evidence>
<dbReference type="PANTHER" id="PTHR23231:SF17">
    <property type="entry name" value="BTB DOMAIN-CONTAINING PROTEIN"/>
    <property type="match status" value="1"/>
</dbReference>
<keyword evidence="4" id="KW-1185">Reference proteome</keyword>
<dbReference type="EMBL" id="JBFDAA010000002">
    <property type="protein sequence ID" value="KAL1139368.1"/>
    <property type="molecule type" value="Genomic_DNA"/>
</dbReference>
<keyword evidence="1" id="KW-0217">Developmental protein</keyword>
<dbReference type="SUPFAM" id="SSF54695">
    <property type="entry name" value="POZ domain"/>
    <property type="match status" value="1"/>
</dbReference>
<evidence type="ECO:0000259" key="2">
    <source>
        <dbReference type="PROSITE" id="PS50097"/>
    </source>
</evidence>